<dbReference type="EMBL" id="CP001778">
    <property type="protein sequence ID" value="ADD39791.1"/>
    <property type="molecule type" value="Genomic_DNA"/>
</dbReference>
<evidence type="ECO:0000313" key="1">
    <source>
        <dbReference type="EMBL" id="ADD39791.1"/>
    </source>
</evidence>
<gene>
    <name evidence="1" type="ordered locus">Snas_0069</name>
</gene>
<organism evidence="1 2">
    <name type="scientific">Stackebrandtia nassauensis (strain DSM 44728 / CIP 108903 / NRRL B-16338 / NBRC 102104 / LLR-40K-21)</name>
    <dbReference type="NCBI Taxonomy" id="446470"/>
    <lineage>
        <taxon>Bacteria</taxon>
        <taxon>Bacillati</taxon>
        <taxon>Actinomycetota</taxon>
        <taxon>Actinomycetes</taxon>
        <taxon>Glycomycetales</taxon>
        <taxon>Glycomycetaceae</taxon>
        <taxon>Stackebrandtia</taxon>
    </lineage>
</organism>
<sequence length="109" mass="11516">MADDIEVVLTNLNRIARNELPPIITNTSTASQEIKSGLEGIEPAFDGDVFGPTLEAFQSTVTSVCAELDKANERVKDTVHAVIEVLGAYRAVDGANARSITATTSPVGE</sequence>
<reference evidence="1 2" key="1">
    <citation type="journal article" date="2009" name="Stand. Genomic Sci.">
        <title>Complete genome sequence of Stackebrandtia nassauensis type strain (LLR-40K-21).</title>
        <authorList>
            <person name="Munk C."/>
            <person name="Lapidus A."/>
            <person name="Copeland A."/>
            <person name="Jando M."/>
            <person name="Mayilraj S."/>
            <person name="Glavina Del Rio T."/>
            <person name="Nolan M."/>
            <person name="Chen F."/>
            <person name="Lucas S."/>
            <person name="Tice H."/>
            <person name="Cheng J.F."/>
            <person name="Han C."/>
            <person name="Detter J.C."/>
            <person name="Bruce D."/>
            <person name="Goodwin L."/>
            <person name="Chain P."/>
            <person name="Pitluck S."/>
            <person name="Goker M."/>
            <person name="Ovchinikova G."/>
            <person name="Pati A."/>
            <person name="Ivanova N."/>
            <person name="Mavromatis K."/>
            <person name="Chen A."/>
            <person name="Palaniappan K."/>
            <person name="Land M."/>
            <person name="Hauser L."/>
            <person name="Chang Y.J."/>
            <person name="Jeffries C.D."/>
            <person name="Bristow J."/>
            <person name="Eisen J.A."/>
            <person name="Markowitz V."/>
            <person name="Hugenholtz P."/>
            <person name="Kyrpides N.C."/>
            <person name="Klenk H.P."/>
        </authorList>
    </citation>
    <scope>NUCLEOTIDE SEQUENCE [LARGE SCALE GENOMIC DNA]</scope>
    <source>
        <strain evidence="2">DSM 44728 / CIP 108903 / NRRL B-16338 / NBRC 102104 / LLR-40K-21</strain>
    </source>
</reference>
<evidence type="ECO:0000313" key="2">
    <source>
        <dbReference type="Proteomes" id="UP000000844"/>
    </source>
</evidence>
<proteinExistence type="predicted"/>
<dbReference type="AlphaFoldDB" id="D3Q0C7"/>
<keyword evidence="2" id="KW-1185">Reference proteome</keyword>
<dbReference type="STRING" id="446470.Snas_0069"/>
<dbReference type="HOGENOM" id="CLU_2182343_0_0_11"/>
<dbReference type="RefSeq" id="WP_013015362.1">
    <property type="nucleotide sequence ID" value="NC_013947.1"/>
</dbReference>
<name>D3Q0C7_STANL</name>
<dbReference type="KEGG" id="sna:Snas_0069"/>
<dbReference type="Proteomes" id="UP000000844">
    <property type="component" value="Chromosome"/>
</dbReference>
<evidence type="ECO:0008006" key="3">
    <source>
        <dbReference type="Google" id="ProtNLM"/>
    </source>
</evidence>
<accession>D3Q0C7</accession>
<protein>
    <recommendedName>
        <fullName evidence="3">PE domain-containing protein</fullName>
    </recommendedName>
</protein>